<dbReference type="PANTHER" id="PTHR42921">
    <property type="entry name" value="ACETOACETYL-COA SYNTHETASE"/>
    <property type="match status" value="1"/>
</dbReference>
<proteinExistence type="predicted"/>
<evidence type="ECO:0000313" key="2">
    <source>
        <dbReference type="Proteomes" id="UP000887013"/>
    </source>
</evidence>
<dbReference type="EMBL" id="BMAW01040367">
    <property type="protein sequence ID" value="GFU59437.1"/>
    <property type="molecule type" value="Genomic_DNA"/>
</dbReference>
<dbReference type="AlphaFoldDB" id="A0A8X6UV71"/>
<protein>
    <submittedName>
        <fullName evidence="1">Acetoacetyl-CoA synthetase</fullName>
    </submittedName>
</protein>
<dbReference type="Gene3D" id="3.30.300.30">
    <property type="match status" value="1"/>
</dbReference>
<gene>
    <name evidence="1" type="primary">aacs</name>
    <name evidence="1" type="ORF">NPIL_426341</name>
</gene>
<comment type="caution">
    <text evidence="1">The sequence shown here is derived from an EMBL/GenBank/DDBJ whole genome shotgun (WGS) entry which is preliminary data.</text>
</comment>
<dbReference type="Proteomes" id="UP000887013">
    <property type="component" value="Unassembled WGS sequence"/>
</dbReference>
<dbReference type="InterPro" id="IPR045851">
    <property type="entry name" value="AMP-bd_C_sf"/>
</dbReference>
<reference evidence="1" key="1">
    <citation type="submission" date="2020-08" db="EMBL/GenBank/DDBJ databases">
        <title>Multicomponent nature underlies the extraordinary mechanical properties of spider dragline silk.</title>
        <authorList>
            <person name="Kono N."/>
            <person name="Nakamura H."/>
            <person name="Mori M."/>
            <person name="Yoshida Y."/>
            <person name="Ohtoshi R."/>
            <person name="Malay A.D."/>
            <person name="Moran D.A.P."/>
            <person name="Tomita M."/>
            <person name="Numata K."/>
            <person name="Arakawa K."/>
        </authorList>
    </citation>
    <scope>NUCLEOTIDE SEQUENCE</scope>
</reference>
<dbReference type="PANTHER" id="PTHR42921:SF1">
    <property type="entry name" value="ACETOACETYL-COA SYNTHETASE"/>
    <property type="match status" value="1"/>
</dbReference>
<organism evidence="1 2">
    <name type="scientific">Nephila pilipes</name>
    <name type="common">Giant wood spider</name>
    <name type="synonym">Nephila maculata</name>
    <dbReference type="NCBI Taxonomy" id="299642"/>
    <lineage>
        <taxon>Eukaryota</taxon>
        <taxon>Metazoa</taxon>
        <taxon>Ecdysozoa</taxon>
        <taxon>Arthropoda</taxon>
        <taxon>Chelicerata</taxon>
        <taxon>Arachnida</taxon>
        <taxon>Araneae</taxon>
        <taxon>Araneomorphae</taxon>
        <taxon>Entelegynae</taxon>
        <taxon>Araneoidea</taxon>
        <taxon>Nephilidae</taxon>
        <taxon>Nephila</taxon>
    </lineage>
</organism>
<dbReference type="OrthoDB" id="6434877at2759"/>
<evidence type="ECO:0000313" key="1">
    <source>
        <dbReference type="EMBL" id="GFU59437.1"/>
    </source>
</evidence>
<dbReference type="SUPFAM" id="SSF56801">
    <property type="entry name" value="Acetyl-CoA synthetase-like"/>
    <property type="match status" value="1"/>
</dbReference>
<keyword evidence="2" id="KW-1185">Reference proteome</keyword>
<sequence>MKFRSESENTRVIYFKPSFQKFYIQVITKFFSLISFFPVETLPEILDCLCVPQYGKDKDERVVLFLKVRDGCIFNQDLVSKVRKIIERDCSYQHVPEVVLEVKDILYNLTGKRTEVIVKKIINNLPHSVETIRNPEALQYYYNIPELKGF</sequence>
<name>A0A8X6UV71_NEPPI</name>
<dbReference type="GO" id="GO:0030729">
    <property type="term" value="F:acetoacetate-CoA ligase activity"/>
    <property type="evidence" value="ECO:0007669"/>
    <property type="project" value="TreeGrafter"/>
</dbReference>
<accession>A0A8X6UV71</accession>